<evidence type="ECO:0000259" key="1">
    <source>
        <dbReference type="Pfam" id="PF01022"/>
    </source>
</evidence>
<dbReference type="AlphaFoldDB" id="A0A0D0PM43"/>
<dbReference type="InterPro" id="IPR036388">
    <property type="entry name" value="WH-like_DNA-bd_sf"/>
</dbReference>
<feature type="domain" description="HTH arsR-type" evidence="1">
    <location>
        <begin position="9"/>
        <end position="46"/>
    </location>
</feature>
<dbReference type="Proteomes" id="UP000032066">
    <property type="component" value="Unassembled WGS sequence"/>
</dbReference>
<dbReference type="STRING" id="2064.TR51_19715"/>
<dbReference type="GO" id="GO:0003700">
    <property type="term" value="F:DNA-binding transcription factor activity"/>
    <property type="evidence" value="ECO:0007669"/>
    <property type="project" value="InterPro"/>
</dbReference>
<dbReference type="PATRIC" id="fig|2064.6.peg.4241"/>
<dbReference type="InterPro" id="IPR001845">
    <property type="entry name" value="HTH_ArsR_DNA-bd_dom"/>
</dbReference>
<organism evidence="2 3">
    <name type="scientific">Kitasatospora griseola</name>
    <name type="common">Streptomyces griseolosporeus</name>
    <dbReference type="NCBI Taxonomy" id="2064"/>
    <lineage>
        <taxon>Bacteria</taxon>
        <taxon>Bacillati</taxon>
        <taxon>Actinomycetota</taxon>
        <taxon>Actinomycetes</taxon>
        <taxon>Kitasatosporales</taxon>
        <taxon>Streptomycetaceae</taxon>
        <taxon>Kitasatospora</taxon>
    </lineage>
</organism>
<dbReference type="EMBL" id="JXZB01000004">
    <property type="protein sequence ID" value="KIQ61572.1"/>
    <property type="molecule type" value="Genomic_DNA"/>
</dbReference>
<proteinExistence type="predicted"/>
<accession>A0A0D0PM43</accession>
<dbReference type="RefSeq" id="WP_043913096.1">
    <property type="nucleotide sequence ID" value="NZ_JXZB01000004.1"/>
</dbReference>
<dbReference type="InterPro" id="IPR036390">
    <property type="entry name" value="WH_DNA-bd_sf"/>
</dbReference>
<evidence type="ECO:0000313" key="2">
    <source>
        <dbReference type="EMBL" id="KIQ61572.1"/>
    </source>
</evidence>
<sequence>MLGRARARLLAELAAPAATTELAARTGLSAPTVSHHLHARHDAGLAARHRTVLHLRTAAAELLRGER</sequence>
<dbReference type="Pfam" id="PF01022">
    <property type="entry name" value="HTH_5"/>
    <property type="match status" value="1"/>
</dbReference>
<evidence type="ECO:0000313" key="3">
    <source>
        <dbReference type="Proteomes" id="UP000032066"/>
    </source>
</evidence>
<reference evidence="2 3" key="1">
    <citation type="submission" date="2015-02" db="EMBL/GenBank/DDBJ databases">
        <title>Draft genome sequence of Kitasatospora griseola MF730-N6, a bafilomycin, terpentecin and satosporin producer.</title>
        <authorList>
            <person name="Arens J.C."/>
            <person name="Haltli B."/>
            <person name="Kerr R.G."/>
        </authorList>
    </citation>
    <scope>NUCLEOTIDE SEQUENCE [LARGE SCALE GENOMIC DNA]</scope>
    <source>
        <strain evidence="2 3">MF730-N6</strain>
    </source>
</reference>
<comment type="caution">
    <text evidence="2">The sequence shown here is derived from an EMBL/GenBank/DDBJ whole genome shotgun (WGS) entry which is preliminary data.</text>
</comment>
<dbReference type="Gene3D" id="1.10.10.10">
    <property type="entry name" value="Winged helix-like DNA-binding domain superfamily/Winged helix DNA-binding domain"/>
    <property type="match status" value="1"/>
</dbReference>
<keyword evidence="3" id="KW-1185">Reference proteome</keyword>
<dbReference type="SUPFAM" id="SSF46785">
    <property type="entry name" value="Winged helix' DNA-binding domain"/>
    <property type="match status" value="1"/>
</dbReference>
<name>A0A0D0PM43_KITGR</name>
<protein>
    <recommendedName>
        <fullName evidence="1">HTH arsR-type domain-containing protein</fullName>
    </recommendedName>
</protein>
<gene>
    <name evidence="2" type="ORF">TR51_19715</name>
</gene>